<dbReference type="Proteomes" id="UP000694863">
    <property type="component" value="Unplaced"/>
</dbReference>
<protein>
    <submittedName>
        <fullName evidence="2">Retbindin</fullName>
    </submittedName>
</protein>
<name>A0AC55D1M0_ECHTE</name>
<proteinExistence type="predicted"/>
<reference evidence="2" key="1">
    <citation type="submission" date="2025-08" db="UniProtKB">
        <authorList>
            <consortium name="RefSeq"/>
        </authorList>
    </citation>
    <scope>IDENTIFICATION</scope>
</reference>
<gene>
    <name evidence="2" type="primary">RTBDN</name>
</gene>
<dbReference type="RefSeq" id="XP_045145642.1">
    <property type="nucleotide sequence ID" value="XM_045289707.1"/>
</dbReference>
<evidence type="ECO:0000313" key="1">
    <source>
        <dbReference type="Proteomes" id="UP000694863"/>
    </source>
</evidence>
<keyword evidence="1" id="KW-1185">Reference proteome</keyword>
<accession>A0AC55D1M0</accession>
<evidence type="ECO:0000313" key="2">
    <source>
        <dbReference type="RefSeq" id="XP_045145642.1"/>
    </source>
</evidence>
<sequence>MVAGAAAAAAAAAAARGASARGGGWKEPQRAGEGGRGEGPAAGAHREGALRCAGAHRAPGLGPENERPGPDGADRVDMACGAHRRLNSLTWPLQLTLACSLLGACGGSRLLIQGPCCPSKMDTPKMSGCEVTSPRCESFQGHLQRALQSHFRWPLCADLCENWFTTCEADITCGPTGLSLADRKGCEPGCPTYGQTFADGADLCRSVLGYTVPVAPPGSRHCLNISVPVLPRPRPRRRAREAASRRPRTLAMLDPAASGSGSGSGSGP</sequence>
<organism evidence="1 2">
    <name type="scientific">Echinops telfairi</name>
    <name type="common">Lesser hedgehog tenrec</name>
    <dbReference type="NCBI Taxonomy" id="9371"/>
    <lineage>
        <taxon>Eukaryota</taxon>
        <taxon>Metazoa</taxon>
        <taxon>Chordata</taxon>
        <taxon>Craniata</taxon>
        <taxon>Vertebrata</taxon>
        <taxon>Euteleostomi</taxon>
        <taxon>Mammalia</taxon>
        <taxon>Eutheria</taxon>
        <taxon>Afrotheria</taxon>
        <taxon>Tenrecidae</taxon>
        <taxon>Tenrecinae</taxon>
        <taxon>Echinops</taxon>
    </lineage>
</organism>